<dbReference type="KEGG" id="rrz:CS378_20805"/>
<dbReference type="Gene3D" id="3.40.190.10">
    <property type="entry name" value="Periplasmic binding protein-like II"/>
    <property type="match status" value="2"/>
</dbReference>
<name>A0A098BQB3_9NOCA</name>
<feature type="domain" description="PBP" evidence="5">
    <location>
        <begin position="44"/>
        <end position="339"/>
    </location>
</feature>
<dbReference type="GO" id="GO:0043190">
    <property type="term" value="C:ATP-binding cassette (ABC) transporter complex"/>
    <property type="evidence" value="ECO:0007669"/>
    <property type="project" value="InterPro"/>
</dbReference>
<dbReference type="PANTHER" id="PTHR42996">
    <property type="entry name" value="PHOSPHATE-BINDING PROTEIN PSTS"/>
    <property type="match status" value="1"/>
</dbReference>
<keyword evidence="3 4" id="KW-0592">Phosphate transport</keyword>
<dbReference type="Proteomes" id="UP000042997">
    <property type="component" value="Unassembled WGS sequence"/>
</dbReference>
<dbReference type="AlphaFoldDB" id="A0A098BQB3"/>
<evidence type="ECO:0000313" key="6">
    <source>
        <dbReference type="EMBL" id="CDZ90904.1"/>
    </source>
</evidence>
<dbReference type="eggNOG" id="COG0226">
    <property type="taxonomic scope" value="Bacteria"/>
</dbReference>
<accession>A0A098BQB3</accession>
<dbReference type="GeneID" id="66834374"/>
<evidence type="ECO:0000259" key="5">
    <source>
        <dbReference type="Pfam" id="PF12849"/>
    </source>
</evidence>
<dbReference type="SUPFAM" id="SSF53850">
    <property type="entry name" value="Periplasmic binding protein-like II"/>
    <property type="match status" value="1"/>
</dbReference>
<dbReference type="CDD" id="cd13565">
    <property type="entry name" value="PBP2_PstS"/>
    <property type="match status" value="1"/>
</dbReference>
<dbReference type="OrthoDB" id="9801510at2"/>
<dbReference type="PROSITE" id="PS51257">
    <property type="entry name" value="PROKAR_LIPOPROTEIN"/>
    <property type="match status" value="1"/>
</dbReference>
<evidence type="ECO:0000256" key="3">
    <source>
        <dbReference type="ARBA" id="ARBA00022592"/>
    </source>
</evidence>
<comment type="similarity">
    <text evidence="1 4">Belongs to the PstS family.</text>
</comment>
<dbReference type="EMBL" id="CCSD01000091">
    <property type="protein sequence ID" value="CDZ90904.1"/>
    <property type="molecule type" value="Genomic_DNA"/>
</dbReference>
<evidence type="ECO:0000256" key="2">
    <source>
        <dbReference type="ARBA" id="ARBA00022448"/>
    </source>
</evidence>
<dbReference type="SMR" id="A0A098BQB3"/>
<dbReference type="NCBIfam" id="TIGR00975">
    <property type="entry name" value="3a0107s03"/>
    <property type="match status" value="1"/>
</dbReference>
<dbReference type="PIRSF" id="PIRSF002756">
    <property type="entry name" value="PstS"/>
    <property type="match status" value="1"/>
</dbReference>
<reference evidence="6 7" key="1">
    <citation type="journal article" date="2014" name="Genome Announc.">
        <title>Draft Genome Sequence of Propane- and Butane-Oxidizing Actinobacterium Rhodococcus ruber IEGM 231.</title>
        <authorList>
            <person name="Ivshina I.B."/>
            <person name="Kuyukina M.S."/>
            <person name="Krivoruchko A.V."/>
            <person name="Barbe V."/>
            <person name="Fischer C."/>
        </authorList>
    </citation>
    <scope>NUCLEOTIDE SEQUENCE [LARGE SCALE GENOMIC DNA]</scope>
</reference>
<protein>
    <recommendedName>
        <fullName evidence="4">Phosphate-binding protein</fullName>
    </recommendedName>
</protein>
<dbReference type="InterPro" id="IPR050962">
    <property type="entry name" value="Phosphate-bind_PstS"/>
</dbReference>
<gene>
    <name evidence="6" type="primary">pstS</name>
    <name evidence="6" type="ORF">RHRU231_770025</name>
</gene>
<evidence type="ECO:0000256" key="4">
    <source>
        <dbReference type="PIRNR" id="PIRNR002756"/>
    </source>
</evidence>
<dbReference type="PANTHER" id="PTHR42996:SF1">
    <property type="entry name" value="PHOSPHATE-BINDING PROTEIN PSTS"/>
    <property type="match status" value="1"/>
</dbReference>
<proteinExistence type="inferred from homology"/>
<sequence>MNLKRNGALLGVVAAGALTLAACGSDNNAASTDVDASASAATCEGKETLSAAGSSAQKNAMDQFVSTYIAVCQEKGKNVNVAYNPSGSGDGRTQFIANQIDFAGSDSAIKDEQAAQAAERCAGNPAWNLPLVFGPVAIAYNVDGVDNLVLNGETVAKIFNGTIKQWNDPAIAALNEGVSLPDSAITAIVRSDSSGTTDNFQKYLEAASNGAWTSGAGSDFTGGIGEGAKGSAGVAQAVASAPGSITYVEKSFADQNSLSIAQIDNGSGAVELTDESAGKAIEAATFAPTGEGDLTLDLSSIFGTTQEGAYPIMLATYEIVCSAGYDADTSAAVKSFLVSAANEGQEGLAEQGYVPLPESFKAKLTESINAIA</sequence>
<evidence type="ECO:0000313" key="7">
    <source>
        <dbReference type="Proteomes" id="UP000042997"/>
    </source>
</evidence>
<dbReference type="GO" id="GO:0042301">
    <property type="term" value="F:phosphate ion binding"/>
    <property type="evidence" value="ECO:0007669"/>
    <property type="project" value="InterPro"/>
</dbReference>
<evidence type="ECO:0000256" key="1">
    <source>
        <dbReference type="ARBA" id="ARBA00008725"/>
    </source>
</evidence>
<organism evidence="6 7">
    <name type="scientific">Rhodococcus ruber</name>
    <dbReference type="NCBI Taxonomy" id="1830"/>
    <lineage>
        <taxon>Bacteria</taxon>
        <taxon>Bacillati</taxon>
        <taxon>Actinomycetota</taxon>
        <taxon>Actinomycetes</taxon>
        <taxon>Mycobacteriales</taxon>
        <taxon>Nocardiaceae</taxon>
        <taxon>Rhodococcus</taxon>
    </lineage>
</organism>
<dbReference type="RefSeq" id="WP_010593875.1">
    <property type="nucleotide sequence ID" value="NZ_CP023714.1"/>
</dbReference>
<dbReference type="GO" id="GO:0035435">
    <property type="term" value="P:phosphate ion transmembrane transport"/>
    <property type="evidence" value="ECO:0007669"/>
    <property type="project" value="InterPro"/>
</dbReference>
<dbReference type="Pfam" id="PF12849">
    <property type="entry name" value="PBP_like_2"/>
    <property type="match status" value="1"/>
</dbReference>
<keyword evidence="2 4" id="KW-0813">Transport</keyword>
<dbReference type="InterPro" id="IPR024370">
    <property type="entry name" value="PBP_domain"/>
</dbReference>
<dbReference type="InterPro" id="IPR005673">
    <property type="entry name" value="ABC_phos-bd_PstS"/>
</dbReference>